<dbReference type="InterPro" id="IPR003615">
    <property type="entry name" value="HNH_nuc"/>
</dbReference>
<dbReference type="Pfam" id="PF13391">
    <property type="entry name" value="HNH_2"/>
    <property type="match status" value="1"/>
</dbReference>
<evidence type="ECO:0000259" key="1">
    <source>
        <dbReference type="Pfam" id="PF13391"/>
    </source>
</evidence>
<dbReference type="GO" id="GO:0004519">
    <property type="term" value="F:endonuclease activity"/>
    <property type="evidence" value="ECO:0007669"/>
    <property type="project" value="UniProtKB-KW"/>
</dbReference>
<keyword evidence="2" id="KW-0378">Hydrolase</keyword>
<dbReference type="Proteomes" id="UP000733379">
    <property type="component" value="Unassembled WGS sequence"/>
</dbReference>
<keyword evidence="3" id="KW-1185">Reference proteome</keyword>
<keyword evidence="2" id="KW-0255">Endonuclease</keyword>
<comment type="caution">
    <text evidence="2">The sequence shown here is derived from an EMBL/GenBank/DDBJ whole genome shotgun (WGS) entry which is preliminary data.</text>
</comment>
<name>A0ABS6BAG1_9NOCA</name>
<sequence>MAKNSVASRPDAKDRQAWLVMSKAAYRRLGGGEKYDDDPSRRYSWDSTVPNHLNVRPGDFVVLWDEVESLGASVIERIRTGRAVKRRGRCTNVTCRTTNYEARKTMRPIFRCSECGTTFDDPVFEDVDVETFRSDHGQAWVELVGAFSAEELRAFCDKPKSQNSFRTLDWDAFRAAAMRVTGTDLFGPLDAASKQIQGGHTTRPTRVRLGQKEFRKTLLAKYKTRCAFTGDLPETVLDACHLYSYAKVGKHHEHGGILLRRDLHTLFDLGEIAVDGNDVIDVSERYREFATYGELHGKPLTIPVTPEQRTWFELHWTTHRKGDS</sequence>
<feature type="domain" description="HNH nuclease" evidence="1">
    <location>
        <begin position="226"/>
        <end position="275"/>
    </location>
</feature>
<organism evidence="2 3">
    <name type="scientific">Nocardia albiluteola</name>
    <dbReference type="NCBI Taxonomy" id="2842303"/>
    <lineage>
        <taxon>Bacteria</taxon>
        <taxon>Bacillati</taxon>
        <taxon>Actinomycetota</taxon>
        <taxon>Actinomycetes</taxon>
        <taxon>Mycobacteriales</taxon>
        <taxon>Nocardiaceae</taxon>
        <taxon>Nocardia</taxon>
    </lineage>
</organism>
<evidence type="ECO:0000313" key="3">
    <source>
        <dbReference type="Proteomes" id="UP000733379"/>
    </source>
</evidence>
<accession>A0ABS6BAG1</accession>
<gene>
    <name evidence="2" type="ORF">KO481_33455</name>
</gene>
<evidence type="ECO:0000313" key="2">
    <source>
        <dbReference type="EMBL" id="MBU3066416.1"/>
    </source>
</evidence>
<dbReference type="RefSeq" id="WP_215922488.1">
    <property type="nucleotide sequence ID" value="NZ_JAHKNI010000014.1"/>
</dbReference>
<keyword evidence="2" id="KW-0540">Nuclease</keyword>
<proteinExistence type="predicted"/>
<dbReference type="EMBL" id="JAHKNI010000014">
    <property type="protein sequence ID" value="MBU3066416.1"/>
    <property type="molecule type" value="Genomic_DNA"/>
</dbReference>
<reference evidence="2 3" key="1">
    <citation type="submission" date="2021-06" db="EMBL/GenBank/DDBJ databases">
        <title>Actinomycetes sequencing.</title>
        <authorList>
            <person name="Shan Q."/>
        </authorList>
    </citation>
    <scope>NUCLEOTIDE SEQUENCE [LARGE SCALE GENOMIC DNA]</scope>
    <source>
        <strain evidence="2 3">NEAU-G5</strain>
    </source>
</reference>
<protein>
    <submittedName>
        <fullName evidence="2">HNH endonuclease</fullName>
    </submittedName>
</protein>